<dbReference type="Pfam" id="PF13649">
    <property type="entry name" value="Methyltransf_25"/>
    <property type="match status" value="1"/>
</dbReference>
<comment type="caution">
    <text evidence="2">The sequence shown here is derived from an EMBL/GenBank/DDBJ whole genome shotgun (WGS) entry which is preliminary data.</text>
</comment>
<dbReference type="InterPro" id="IPR041698">
    <property type="entry name" value="Methyltransf_25"/>
</dbReference>
<keyword evidence="3" id="KW-1185">Reference proteome</keyword>
<organism evidence="2 3">
    <name type="scientific">Psychroflexus planctonicus</name>
    <dbReference type="NCBI Taxonomy" id="1526575"/>
    <lineage>
        <taxon>Bacteria</taxon>
        <taxon>Pseudomonadati</taxon>
        <taxon>Bacteroidota</taxon>
        <taxon>Flavobacteriia</taxon>
        <taxon>Flavobacteriales</taxon>
        <taxon>Flavobacteriaceae</taxon>
        <taxon>Psychroflexus</taxon>
    </lineage>
</organism>
<dbReference type="InterPro" id="IPR029063">
    <property type="entry name" value="SAM-dependent_MTases_sf"/>
</dbReference>
<dbReference type="PANTHER" id="PTHR12843:SF5">
    <property type="entry name" value="EEF1A LYSINE METHYLTRANSFERASE 2"/>
    <property type="match status" value="1"/>
</dbReference>
<reference evidence="3" key="1">
    <citation type="journal article" date="2019" name="Int. J. Syst. Evol. Microbiol.">
        <title>The Global Catalogue of Microorganisms (GCM) 10K type strain sequencing project: providing services to taxonomists for standard genome sequencing and annotation.</title>
        <authorList>
            <consortium name="The Broad Institute Genomics Platform"/>
            <consortium name="The Broad Institute Genome Sequencing Center for Infectious Disease"/>
            <person name="Wu L."/>
            <person name="Ma J."/>
        </authorList>
    </citation>
    <scope>NUCLEOTIDE SEQUENCE [LARGE SCALE GENOMIC DNA]</scope>
    <source>
        <strain evidence="3">CGMCC 1.12931</strain>
    </source>
</reference>
<gene>
    <name evidence="2" type="ORF">GCM10010832_14120</name>
</gene>
<dbReference type="Proteomes" id="UP000599179">
    <property type="component" value="Unassembled WGS sequence"/>
</dbReference>
<dbReference type="EMBL" id="BMGM01000005">
    <property type="protein sequence ID" value="GGE35140.1"/>
    <property type="molecule type" value="Genomic_DNA"/>
</dbReference>
<dbReference type="PANTHER" id="PTHR12843">
    <property type="entry name" value="PROTEIN-LYSINE N-METHYLTRANSFERASE METTL10"/>
    <property type="match status" value="1"/>
</dbReference>
<protein>
    <recommendedName>
        <fullName evidence="1">Methyltransferase domain-containing protein</fullName>
    </recommendedName>
</protein>
<dbReference type="SUPFAM" id="SSF53335">
    <property type="entry name" value="S-adenosyl-L-methionine-dependent methyltransferases"/>
    <property type="match status" value="1"/>
</dbReference>
<evidence type="ECO:0000313" key="3">
    <source>
        <dbReference type="Proteomes" id="UP000599179"/>
    </source>
</evidence>
<proteinExistence type="predicted"/>
<sequence length="211" mass="24123">MNKLEDLNREKHWNHIYETKELKEVSWYQPKPETSLAFIEALQLPKSASIIDMGGGDSFLVDHLLAAGFENITVLDISEKAIEKAKHRLGDEAQKVEWVVADVARFQAEEKYDVWHDRAAFHFLTDEVEVSNYVKSTKQHVKPKGHLIIGTFSENGPKKCSGIEIKQYSKEALTAQFQEGFEKVECINHNHETPSGSIQNFTFCKFKKVEA</sequence>
<feature type="domain" description="Methyltransferase" evidence="1">
    <location>
        <begin position="50"/>
        <end position="145"/>
    </location>
</feature>
<dbReference type="Gene3D" id="3.40.50.150">
    <property type="entry name" value="Vaccinia Virus protein VP39"/>
    <property type="match status" value="1"/>
</dbReference>
<dbReference type="CDD" id="cd02440">
    <property type="entry name" value="AdoMet_MTases"/>
    <property type="match status" value="1"/>
</dbReference>
<accession>A0ABQ1SEY5</accession>
<evidence type="ECO:0000313" key="2">
    <source>
        <dbReference type="EMBL" id="GGE35140.1"/>
    </source>
</evidence>
<evidence type="ECO:0000259" key="1">
    <source>
        <dbReference type="Pfam" id="PF13649"/>
    </source>
</evidence>
<name>A0ABQ1SEY5_9FLAO</name>